<gene>
    <name evidence="11" type="ORF">B0T11DRAFT_226735</name>
</gene>
<dbReference type="SUPFAM" id="SSF51126">
    <property type="entry name" value="Pectin lyase-like"/>
    <property type="match status" value="1"/>
</dbReference>
<dbReference type="InterPro" id="IPR011050">
    <property type="entry name" value="Pectin_lyase_fold/virulence"/>
</dbReference>
<dbReference type="InterPro" id="IPR012334">
    <property type="entry name" value="Pectin_lyas_fold"/>
</dbReference>
<feature type="chain" id="PRO_5035488653" description="Pectate lyase" evidence="10">
    <location>
        <begin position="19"/>
        <end position="230"/>
    </location>
</feature>
<reference evidence="11" key="1">
    <citation type="journal article" date="2021" name="Nat. Commun.">
        <title>Genetic determinants of endophytism in the Arabidopsis root mycobiome.</title>
        <authorList>
            <person name="Mesny F."/>
            <person name="Miyauchi S."/>
            <person name="Thiergart T."/>
            <person name="Pickel B."/>
            <person name="Atanasova L."/>
            <person name="Karlsson M."/>
            <person name="Huettel B."/>
            <person name="Barry K.W."/>
            <person name="Haridas S."/>
            <person name="Chen C."/>
            <person name="Bauer D."/>
            <person name="Andreopoulos W."/>
            <person name="Pangilinan J."/>
            <person name="LaButti K."/>
            <person name="Riley R."/>
            <person name="Lipzen A."/>
            <person name="Clum A."/>
            <person name="Drula E."/>
            <person name="Henrissat B."/>
            <person name="Kohler A."/>
            <person name="Grigoriev I.V."/>
            <person name="Martin F.M."/>
            <person name="Hacquard S."/>
        </authorList>
    </citation>
    <scope>NUCLEOTIDE SEQUENCE</scope>
    <source>
        <strain evidence="11">MPI-CAGE-AT-0016</strain>
    </source>
</reference>
<keyword evidence="5 10" id="KW-0964">Secreted</keyword>
<sequence length="230" mass="23963">MHSKQIIALLAALPAAMACLGDDSGIPEATGTTSFDAPQRIGAGETFDGEMGRFDRGKPCSSGEGGEADTVFILEDGATLRNVVIGADQGEGVYCLGSCNIEMVWFEDVCEDAISIKGDGTANIIGGGAYSASDKVIQHNGCGTVNIENFYAKDYGKVYRSCGNCRGNCARTVNMKGVTAVNGGELMGINPNLGDKATYENNCFPKTECQAYEGCDKSNGACEPSKAGKC</sequence>
<dbReference type="InterPro" id="IPR004898">
    <property type="entry name" value="Pectate_lyase_PlyH/PlyE-like"/>
</dbReference>
<dbReference type="GO" id="GO:0045490">
    <property type="term" value="P:pectin catabolic process"/>
    <property type="evidence" value="ECO:0007669"/>
    <property type="project" value="TreeGrafter"/>
</dbReference>
<comment type="cofactor">
    <cofactor evidence="2 10">
        <name>Ca(2+)</name>
        <dbReference type="ChEBI" id="CHEBI:29108"/>
    </cofactor>
</comment>
<evidence type="ECO:0000313" key="12">
    <source>
        <dbReference type="Proteomes" id="UP000813385"/>
    </source>
</evidence>
<dbReference type="PROSITE" id="PS51257">
    <property type="entry name" value="PROKAR_LIPOPROTEIN"/>
    <property type="match status" value="1"/>
</dbReference>
<evidence type="ECO:0000256" key="1">
    <source>
        <dbReference type="ARBA" id="ARBA00000695"/>
    </source>
</evidence>
<comment type="similarity">
    <text evidence="4 10">Belongs to the polysaccharide lyase 3 family.</text>
</comment>
<keyword evidence="8 10" id="KW-0456">Lyase</keyword>
<dbReference type="PANTHER" id="PTHR33407:SF9">
    <property type="entry name" value="PECTATE LYASE F-RELATED"/>
    <property type="match status" value="1"/>
</dbReference>
<dbReference type="OrthoDB" id="441042at2759"/>
<feature type="signal peptide" evidence="10">
    <location>
        <begin position="1"/>
        <end position="18"/>
    </location>
</feature>
<dbReference type="GO" id="GO:0005576">
    <property type="term" value="C:extracellular region"/>
    <property type="evidence" value="ECO:0007669"/>
    <property type="project" value="UniProtKB-SubCell"/>
</dbReference>
<dbReference type="Gene3D" id="2.160.20.10">
    <property type="entry name" value="Single-stranded right-handed beta-helix, Pectin lyase-like"/>
    <property type="match status" value="1"/>
</dbReference>
<evidence type="ECO:0000256" key="4">
    <source>
        <dbReference type="ARBA" id="ARBA00006463"/>
    </source>
</evidence>
<keyword evidence="7 10" id="KW-0106">Calcium</keyword>
<comment type="catalytic activity">
    <reaction evidence="1 10">
        <text>Eliminative cleavage of (1-&gt;4)-alpha-D-galacturonan to give oligosaccharides with 4-deoxy-alpha-D-galact-4-enuronosyl groups at their non-reducing ends.</text>
        <dbReference type="EC" id="4.2.2.2"/>
    </reaction>
</comment>
<dbReference type="Pfam" id="PF03211">
    <property type="entry name" value="Pectate_lyase"/>
    <property type="match status" value="1"/>
</dbReference>
<evidence type="ECO:0000313" key="11">
    <source>
        <dbReference type="EMBL" id="KAH7361568.1"/>
    </source>
</evidence>
<evidence type="ECO:0000256" key="2">
    <source>
        <dbReference type="ARBA" id="ARBA00001913"/>
    </source>
</evidence>
<evidence type="ECO:0000256" key="9">
    <source>
        <dbReference type="ARBA" id="ARBA00025679"/>
    </source>
</evidence>
<proteinExistence type="inferred from homology"/>
<dbReference type="EC" id="4.2.2.2" evidence="10"/>
<name>A0A8K0TJI8_9PEZI</name>
<dbReference type="PANTHER" id="PTHR33407">
    <property type="entry name" value="PECTATE LYASE F-RELATED"/>
    <property type="match status" value="1"/>
</dbReference>
<evidence type="ECO:0000256" key="5">
    <source>
        <dbReference type="ARBA" id="ARBA00022525"/>
    </source>
</evidence>
<comment type="function">
    <text evidence="9 10">Pectinolytic enzyme consist of four classes of enzymes: pectin lyase, polygalacturonase, pectin methylesterase and rhamnogalacturonase. Among pectinolytic enzymes, pectin lyase is the most important in depolymerization of pectin, since it cleaves internal glycosidic bonds of highly methylated pectins. Favors pectate, the anion, over pectin, the methyl ester.</text>
</comment>
<dbReference type="GO" id="GO:0030570">
    <property type="term" value="F:pectate lyase activity"/>
    <property type="evidence" value="ECO:0007669"/>
    <property type="project" value="UniProtKB-UniRule"/>
</dbReference>
<keyword evidence="12" id="KW-1185">Reference proteome</keyword>
<organism evidence="11 12">
    <name type="scientific">Plectosphaerella cucumerina</name>
    <dbReference type="NCBI Taxonomy" id="40658"/>
    <lineage>
        <taxon>Eukaryota</taxon>
        <taxon>Fungi</taxon>
        <taxon>Dikarya</taxon>
        <taxon>Ascomycota</taxon>
        <taxon>Pezizomycotina</taxon>
        <taxon>Sordariomycetes</taxon>
        <taxon>Hypocreomycetidae</taxon>
        <taxon>Glomerellales</taxon>
        <taxon>Plectosphaerellaceae</taxon>
        <taxon>Plectosphaerella</taxon>
    </lineage>
</organism>
<evidence type="ECO:0000256" key="7">
    <source>
        <dbReference type="ARBA" id="ARBA00022837"/>
    </source>
</evidence>
<dbReference type="EMBL" id="JAGPXD010000003">
    <property type="protein sequence ID" value="KAH7361568.1"/>
    <property type="molecule type" value="Genomic_DNA"/>
</dbReference>
<accession>A0A8K0TJI8</accession>
<evidence type="ECO:0000256" key="6">
    <source>
        <dbReference type="ARBA" id="ARBA00022729"/>
    </source>
</evidence>
<comment type="caution">
    <text evidence="11">The sequence shown here is derived from an EMBL/GenBank/DDBJ whole genome shotgun (WGS) entry which is preliminary data.</text>
</comment>
<comment type="subcellular location">
    <subcellularLocation>
        <location evidence="3 10">Secreted</location>
    </subcellularLocation>
</comment>
<dbReference type="AlphaFoldDB" id="A0A8K0TJI8"/>
<evidence type="ECO:0000256" key="3">
    <source>
        <dbReference type="ARBA" id="ARBA00004613"/>
    </source>
</evidence>
<evidence type="ECO:0000256" key="8">
    <source>
        <dbReference type="ARBA" id="ARBA00023239"/>
    </source>
</evidence>
<protein>
    <recommendedName>
        <fullName evidence="10">Pectate lyase</fullName>
        <ecNumber evidence="10">4.2.2.2</ecNumber>
    </recommendedName>
</protein>
<evidence type="ECO:0000256" key="10">
    <source>
        <dbReference type="RuleBase" id="RU367009"/>
    </source>
</evidence>
<dbReference type="Proteomes" id="UP000813385">
    <property type="component" value="Unassembled WGS sequence"/>
</dbReference>
<keyword evidence="6 10" id="KW-0732">Signal</keyword>